<name>A0ACC6SWK5_9HYPH</name>
<accession>A0ACC6SWK5</accession>
<evidence type="ECO:0000313" key="2">
    <source>
        <dbReference type="Proteomes" id="UP001480082"/>
    </source>
</evidence>
<reference evidence="1 2" key="1">
    <citation type="journal article" date="2024" name="Proc. Natl. Acad. Sci. U.S.A.">
        <title>The evolutionary genomics of adaptation to stress in wild rhizobium bacteria.</title>
        <authorList>
            <person name="Kehlet-Delgado H."/>
            <person name="Montoya A.P."/>
            <person name="Jensen K.T."/>
            <person name="Wendlandt C.E."/>
            <person name="Dexheimer C."/>
            <person name="Roberts M."/>
            <person name="Torres Martinez L."/>
            <person name="Friesen M.L."/>
            <person name="Griffitts J.S."/>
            <person name="Porter S.S."/>
        </authorList>
    </citation>
    <scope>NUCLEOTIDE SEQUENCE [LARGE SCALE GENOMIC DNA]</scope>
    <source>
        <strain evidence="1 2">M0468</strain>
    </source>
</reference>
<sequence length="81" mass="8170">MKLTFICLALVLAGSNVAAAHQKKATVTTANACAGLSIKAAVAAKLDCTATGTATSTPTDAANAKPRLGYQNPWTMSSFGL</sequence>
<gene>
    <name evidence="1" type="ORF">NKI81_09335</name>
</gene>
<dbReference type="EMBL" id="JAMYRI010000004">
    <property type="protein sequence ID" value="MER9284156.1"/>
    <property type="molecule type" value="Genomic_DNA"/>
</dbReference>
<proteinExistence type="predicted"/>
<protein>
    <submittedName>
        <fullName evidence="1">Uncharacterized protein</fullName>
    </submittedName>
</protein>
<keyword evidence="2" id="KW-1185">Reference proteome</keyword>
<evidence type="ECO:0000313" key="1">
    <source>
        <dbReference type="EMBL" id="MER9284156.1"/>
    </source>
</evidence>
<dbReference type="Proteomes" id="UP001480082">
    <property type="component" value="Unassembled WGS sequence"/>
</dbReference>
<comment type="caution">
    <text evidence="1">The sequence shown here is derived from an EMBL/GenBank/DDBJ whole genome shotgun (WGS) entry which is preliminary data.</text>
</comment>
<organism evidence="1 2">
    <name type="scientific">Mesorhizobium australicum</name>
    <dbReference type="NCBI Taxonomy" id="536018"/>
    <lineage>
        <taxon>Bacteria</taxon>
        <taxon>Pseudomonadati</taxon>
        <taxon>Pseudomonadota</taxon>
        <taxon>Alphaproteobacteria</taxon>
        <taxon>Hyphomicrobiales</taxon>
        <taxon>Phyllobacteriaceae</taxon>
        <taxon>Mesorhizobium</taxon>
    </lineage>
</organism>